<keyword evidence="3" id="KW-1185">Reference proteome</keyword>
<reference evidence="2 3" key="1">
    <citation type="journal article" date="2019" name="Emerg. Microbes Infect.">
        <title>Comprehensive subspecies identification of 175 nontuberculous mycobacteria species based on 7547 genomic profiles.</title>
        <authorList>
            <person name="Matsumoto Y."/>
            <person name="Kinjo T."/>
            <person name="Motooka D."/>
            <person name="Nabeya D."/>
            <person name="Jung N."/>
            <person name="Uechi K."/>
            <person name="Horii T."/>
            <person name="Iida T."/>
            <person name="Fujita J."/>
            <person name="Nakamura S."/>
        </authorList>
    </citation>
    <scope>NUCLEOTIDE SEQUENCE [LARGE SCALE GENOMIC DNA]</scope>
    <source>
        <strain evidence="2 3">JCM 14233</strain>
    </source>
</reference>
<organism evidence="2 3">
    <name type="scientific">Mycobacterium shinjukuense</name>
    <dbReference type="NCBI Taxonomy" id="398694"/>
    <lineage>
        <taxon>Bacteria</taxon>
        <taxon>Bacillati</taxon>
        <taxon>Actinomycetota</taxon>
        <taxon>Actinomycetes</taxon>
        <taxon>Mycobacteriales</taxon>
        <taxon>Mycobacteriaceae</taxon>
        <taxon>Mycobacterium</taxon>
    </lineage>
</organism>
<name>A0A7I7MKJ6_9MYCO</name>
<evidence type="ECO:0000313" key="3">
    <source>
        <dbReference type="Proteomes" id="UP000467236"/>
    </source>
</evidence>
<dbReference type="AlphaFoldDB" id="A0A7I7MKJ6"/>
<gene>
    <name evidence="2" type="ORF">MSHI_05820</name>
</gene>
<accession>A0A7I7MKJ6</accession>
<evidence type="ECO:0000313" key="2">
    <source>
        <dbReference type="EMBL" id="BBX72676.1"/>
    </source>
</evidence>
<dbReference type="KEGG" id="mshj:MSHI_05820"/>
<sequence>MYKVPAFERPPWLSLEGQITNPDMPGTSEATPTHDYPQSHGRADPDG</sequence>
<dbReference type="Proteomes" id="UP000467236">
    <property type="component" value="Chromosome"/>
</dbReference>
<dbReference type="EMBL" id="AP022575">
    <property type="protein sequence ID" value="BBX72676.1"/>
    <property type="molecule type" value="Genomic_DNA"/>
</dbReference>
<evidence type="ECO:0000256" key="1">
    <source>
        <dbReference type="SAM" id="MobiDB-lite"/>
    </source>
</evidence>
<protein>
    <submittedName>
        <fullName evidence="2">Uncharacterized protein</fullName>
    </submittedName>
</protein>
<proteinExistence type="predicted"/>
<feature type="region of interest" description="Disordered" evidence="1">
    <location>
        <begin position="1"/>
        <end position="47"/>
    </location>
</feature>